<dbReference type="Gene3D" id="1.10.260.40">
    <property type="entry name" value="lambda repressor-like DNA-binding domains"/>
    <property type="match status" value="1"/>
</dbReference>
<evidence type="ECO:0000313" key="2">
    <source>
        <dbReference type="EMBL" id="SOD51584.1"/>
    </source>
</evidence>
<evidence type="ECO:0000313" key="3">
    <source>
        <dbReference type="Proteomes" id="UP000219374"/>
    </source>
</evidence>
<dbReference type="Proteomes" id="UP000219374">
    <property type="component" value="Unassembled WGS sequence"/>
</dbReference>
<dbReference type="AlphaFoldDB" id="A0A286CYZ0"/>
<proteinExistence type="predicted"/>
<name>A0A286CYZ0_9GAMM</name>
<dbReference type="Pfam" id="PF01381">
    <property type="entry name" value="HTH_3"/>
    <property type="match status" value="1"/>
</dbReference>
<dbReference type="SUPFAM" id="SSF47413">
    <property type="entry name" value="lambda repressor-like DNA-binding domains"/>
    <property type="match status" value="1"/>
</dbReference>
<accession>A0A286CYZ0</accession>
<dbReference type="PROSITE" id="PS50943">
    <property type="entry name" value="HTH_CROC1"/>
    <property type="match status" value="1"/>
</dbReference>
<dbReference type="GO" id="GO:0003677">
    <property type="term" value="F:DNA binding"/>
    <property type="evidence" value="ECO:0007669"/>
    <property type="project" value="InterPro"/>
</dbReference>
<keyword evidence="3" id="KW-1185">Reference proteome</keyword>
<sequence>MNSLPQRIRRARTRAGLSQTGLAARIGIKRSAVTQWEHPQGTKPSVEHLIRIATETGTGFEWLATGRGPSVLDPQNTAPALLMDDYAGDDLEAQALGHLRHMAPAKKRMAVAILETMSH</sequence>
<dbReference type="InterPro" id="IPR001387">
    <property type="entry name" value="Cro/C1-type_HTH"/>
</dbReference>
<dbReference type="EMBL" id="OCND01000001">
    <property type="protein sequence ID" value="SOD51584.1"/>
    <property type="molecule type" value="Genomic_DNA"/>
</dbReference>
<dbReference type="InterPro" id="IPR010982">
    <property type="entry name" value="Lambda_DNA-bd_dom_sf"/>
</dbReference>
<reference evidence="2 3" key="1">
    <citation type="submission" date="2017-09" db="EMBL/GenBank/DDBJ databases">
        <authorList>
            <person name="Ehlers B."/>
            <person name="Leendertz F.H."/>
        </authorList>
    </citation>
    <scope>NUCLEOTIDE SEQUENCE [LARGE SCALE GENOMIC DNA]</scope>
    <source>
        <strain evidence="2 3">CGMCC 1.10978</strain>
    </source>
</reference>
<dbReference type="RefSeq" id="WP_097120467.1">
    <property type="nucleotide sequence ID" value="NZ_OCND01000001.1"/>
</dbReference>
<feature type="domain" description="HTH cro/C1-type" evidence="1">
    <location>
        <begin position="8"/>
        <end position="63"/>
    </location>
</feature>
<gene>
    <name evidence="2" type="ORF">SAMN06296416_101710</name>
</gene>
<protein>
    <submittedName>
        <fullName evidence="2">Transcriptional regulator, XRE family</fullName>
    </submittedName>
</protein>
<dbReference type="SMART" id="SM00530">
    <property type="entry name" value="HTH_XRE"/>
    <property type="match status" value="1"/>
</dbReference>
<organism evidence="2 3">
    <name type="scientific">Pseudoxanthomonas wuyuanensis</name>
    <dbReference type="NCBI Taxonomy" id="1073196"/>
    <lineage>
        <taxon>Bacteria</taxon>
        <taxon>Pseudomonadati</taxon>
        <taxon>Pseudomonadota</taxon>
        <taxon>Gammaproteobacteria</taxon>
        <taxon>Lysobacterales</taxon>
        <taxon>Lysobacteraceae</taxon>
        <taxon>Pseudoxanthomonas</taxon>
    </lineage>
</organism>
<dbReference type="OrthoDB" id="9772064at2"/>
<evidence type="ECO:0000259" key="1">
    <source>
        <dbReference type="PROSITE" id="PS50943"/>
    </source>
</evidence>
<dbReference type="CDD" id="cd00093">
    <property type="entry name" value="HTH_XRE"/>
    <property type="match status" value="1"/>
</dbReference>